<evidence type="ECO:0000256" key="27">
    <source>
        <dbReference type="ARBA" id="ARBA00079877"/>
    </source>
</evidence>
<evidence type="ECO:0000256" key="26">
    <source>
        <dbReference type="ARBA" id="ARBA00072456"/>
    </source>
</evidence>
<evidence type="ECO:0000256" key="6">
    <source>
        <dbReference type="ARBA" id="ARBA00022448"/>
    </source>
</evidence>
<dbReference type="GO" id="GO:0005326">
    <property type="term" value="F:neurotransmitter transmembrane transporter activity"/>
    <property type="evidence" value="ECO:0007669"/>
    <property type="project" value="UniProtKB-ARBA"/>
</dbReference>
<comment type="catalytic activity">
    <reaction evidence="22">
        <text>guanidine(out) = guanidine(in)</text>
        <dbReference type="Rhea" id="RHEA:73883"/>
        <dbReference type="ChEBI" id="CHEBI:30087"/>
    </reaction>
</comment>
<evidence type="ECO:0000313" key="31">
    <source>
        <dbReference type="Proteomes" id="UP000261600"/>
    </source>
</evidence>
<evidence type="ECO:0000256" key="18">
    <source>
        <dbReference type="ARBA" id="ARBA00036470"/>
    </source>
</evidence>
<keyword evidence="9 28" id="KW-1133">Transmembrane helix</keyword>
<dbReference type="SUPFAM" id="SSF103473">
    <property type="entry name" value="MFS general substrate transporter"/>
    <property type="match status" value="1"/>
</dbReference>
<dbReference type="STRING" id="43700.ENSMALP00000014846"/>
<feature type="transmembrane region" description="Helical" evidence="28">
    <location>
        <begin position="418"/>
        <end position="441"/>
    </location>
</feature>
<keyword evidence="13" id="KW-0325">Glycoprotein</keyword>
<keyword evidence="8 28" id="KW-0812">Transmembrane</keyword>
<evidence type="ECO:0000256" key="25">
    <source>
        <dbReference type="ARBA" id="ARBA00037001"/>
    </source>
</evidence>
<dbReference type="InterPro" id="IPR005828">
    <property type="entry name" value="MFS_sugar_transport-like"/>
</dbReference>
<keyword evidence="11" id="KW-0496">Mitochondrion</keyword>
<feature type="transmembrane region" description="Helical" evidence="28">
    <location>
        <begin position="21"/>
        <end position="38"/>
    </location>
</feature>
<evidence type="ECO:0000256" key="11">
    <source>
        <dbReference type="ARBA" id="ARBA00023128"/>
    </source>
</evidence>
<comment type="catalytic activity">
    <reaction evidence="19">
        <text>dopamine(out) = dopamine(in)</text>
        <dbReference type="Rhea" id="RHEA:73863"/>
        <dbReference type="ChEBI" id="CHEBI:59905"/>
    </reaction>
</comment>
<protein>
    <recommendedName>
        <fullName evidence="26">Solute carrier family 22 member 3</fullName>
    </recommendedName>
    <alternativeName>
        <fullName evidence="27">Organic cation transporter 3</fullName>
    </alternativeName>
</protein>
<comment type="catalytic activity">
    <reaction evidence="21">
        <text>(R)-salsolinol(in) = (R)-salsolinol(out)</text>
        <dbReference type="Rhea" id="RHEA:74791"/>
        <dbReference type="ChEBI" id="CHEBI:194082"/>
    </reaction>
</comment>
<evidence type="ECO:0000256" key="15">
    <source>
        <dbReference type="ARBA" id="ARBA00035884"/>
    </source>
</evidence>
<dbReference type="GO" id="GO:0015872">
    <property type="term" value="P:dopamine transport"/>
    <property type="evidence" value="ECO:0007669"/>
    <property type="project" value="UniProtKB-ARBA"/>
</dbReference>
<comment type="catalytic activity">
    <reaction evidence="24">
        <text>tyramine(in) = tyramine(out)</text>
        <dbReference type="Rhea" id="RHEA:74783"/>
        <dbReference type="ChEBI" id="CHEBI:327995"/>
    </reaction>
</comment>
<feature type="transmembrane region" description="Helical" evidence="28">
    <location>
        <begin position="483"/>
        <end position="502"/>
    </location>
</feature>
<dbReference type="AlphaFoldDB" id="A0A3Q3QKS9"/>
<evidence type="ECO:0000256" key="12">
    <source>
        <dbReference type="ARBA" id="ARBA00023136"/>
    </source>
</evidence>
<dbReference type="GO" id="GO:0051608">
    <property type="term" value="P:histamine transport"/>
    <property type="evidence" value="ECO:0007669"/>
    <property type="project" value="UniProtKB-ARBA"/>
</dbReference>
<dbReference type="InterPro" id="IPR020846">
    <property type="entry name" value="MFS_dom"/>
</dbReference>
<proteinExistence type="inferred from homology"/>
<comment type="catalytic activity">
    <reaction evidence="20">
        <text>spermidine(in) = spermidine(out)</text>
        <dbReference type="Rhea" id="RHEA:35039"/>
        <dbReference type="ChEBI" id="CHEBI:57834"/>
    </reaction>
</comment>
<dbReference type="GO" id="GO:0016324">
    <property type="term" value="C:apical plasma membrane"/>
    <property type="evidence" value="ECO:0007669"/>
    <property type="project" value="UniProtKB-SubCell"/>
</dbReference>
<evidence type="ECO:0000256" key="23">
    <source>
        <dbReference type="ARBA" id="ARBA00036845"/>
    </source>
</evidence>
<comment type="catalytic activity">
    <reaction evidence="25">
        <text>histamine(out) = histamine(in)</text>
        <dbReference type="Rhea" id="RHEA:73879"/>
        <dbReference type="ChEBI" id="CHEBI:58432"/>
    </reaction>
</comment>
<evidence type="ECO:0000256" key="4">
    <source>
        <dbReference type="ARBA" id="ARBA00004649"/>
    </source>
</evidence>
<keyword evidence="14" id="KW-0539">Nucleus</keyword>
<dbReference type="Pfam" id="PF00083">
    <property type="entry name" value="Sugar_tr"/>
    <property type="match status" value="1"/>
</dbReference>
<comment type="similarity">
    <text evidence="5">Belongs to the major facilitator (TC 2.A.1) superfamily. Organic cation transporter (TC 2.A.1.19) family.</text>
</comment>
<dbReference type="GO" id="GO:0005640">
    <property type="term" value="C:nuclear outer membrane"/>
    <property type="evidence" value="ECO:0007669"/>
    <property type="project" value="UniProtKB-SubCell"/>
</dbReference>
<dbReference type="GO" id="GO:0006837">
    <property type="term" value="P:serotonin transport"/>
    <property type="evidence" value="ECO:0007669"/>
    <property type="project" value="UniProtKB-ARBA"/>
</dbReference>
<feature type="transmembrane region" description="Helical" evidence="28">
    <location>
        <begin position="168"/>
        <end position="187"/>
    </location>
</feature>
<feature type="domain" description="Major facilitator superfamily (MFS) profile" evidence="29">
    <location>
        <begin position="99"/>
        <end position="507"/>
    </location>
</feature>
<evidence type="ECO:0000256" key="8">
    <source>
        <dbReference type="ARBA" id="ARBA00022692"/>
    </source>
</evidence>
<keyword evidence="6" id="KW-0813">Transport</keyword>
<keyword evidence="31" id="KW-1185">Reference proteome</keyword>
<comment type="catalytic activity">
    <reaction evidence="16">
        <text>(R)-adrenaline(out) = (R)-adrenaline(in)</text>
        <dbReference type="Rhea" id="RHEA:73875"/>
        <dbReference type="ChEBI" id="CHEBI:71406"/>
    </reaction>
</comment>
<evidence type="ECO:0000256" key="16">
    <source>
        <dbReference type="ARBA" id="ARBA00035897"/>
    </source>
</evidence>
<feature type="transmembrane region" description="Helical" evidence="28">
    <location>
        <begin position="227"/>
        <end position="248"/>
    </location>
</feature>
<evidence type="ECO:0000256" key="21">
    <source>
        <dbReference type="ARBA" id="ARBA00036661"/>
    </source>
</evidence>
<evidence type="ECO:0000256" key="13">
    <source>
        <dbReference type="ARBA" id="ARBA00023180"/>
    </source>
</evidence>
<evidence type="ECO:0000259" key="29">
    <source>
        <dbReference type="PROSITE" id="PS50850"/>
    </source>
</evidence>
<comment type="catalytic activity">
    <reaction evidence="23">
        <text>(R)-noradrenaline(out) = (R)-noradrenaline(in)</text>
        <dbReference type="Rhea" id="RHEA:73871"/>
        <dbReference type="ChEBI" id="CHEBI:72587"/>
    </reaction>
</comment>
<dbReference type="GO" id="GO:0016323">
    <property type="term" value="C:basolateral plasma membrane"/>
    <property type="evidence" value="ECO:0007669"/>
    <property type="project" value="UniProtKB-SubCell"/>
</dbReference>
<keyword evidence="10" id="KW-0406">Ion transport</keyword>
<comment type="catalytic activity">
    <reaction evidence="15">
        <text>agmatine(out) = agmatine(in)</text>
        <dbReference type="Rhea" id="RHEA:72131"/>
        <dbReference type="ChEBI" id="CHEBI:58145"/>
    </reaction>
</comment>
<feature type="transmembrane region" description="Helical" evidence="28">
    <location>
        <begin position="365"/>
        <end position="386"/>
    </location>
</feature>
<evidence type="ECO:0000313" key="30">
    <source>
        <dbReference type="Ensembl" id="ENSMALP00000014846.1"/>
    </source>
</evidence>
<evidence type="ECO:0000256" key="19">
    <source>
        <dbReference type="ARBA" id="ARBA00036483"/>
    </source>
</evidence>
<evidence type="ECO:0000256" key="22">
    <source>
        <dbReference type="ARBA" id="ARBA00036754"/>
    </source>
</evidence>
<evidence type="ECO:0000256" key="20">
    <source>
        <dbReference type="ARBA" id="ARBA00036490"/>
    </source>
</evidence>
<reference evidence="30" key="2">
    <citation type="submission" date="2025-09" db="UniProtKB">
        <authorList>
            <consortium name="Ensembl"/>
        </authorList>
    </citation>
    <scope>IDENTIFICATION</scope>
</reference>
<dbReference type="GO" id="GO:0008504">
    <property type="term" value="F:monoamine transmembrane transporter activity"/>
    <property type="evidence" value="ECO:0007669"/>
    <property type="project" value="UniProtKB-ARBA"/>
</dbReference>
<feature type="transmembrane region" description="Helical" evidence="28">
    <location>
        <begin position="193"/>
        <end position="215"/>
    </location>
</feature>
<dbReference type="GO" id="GO:0031966">
    <property type="term" value="C:mitochondrial membrane"/>
    <property type="evidence" value="ECO:0007669"/>
    <property type="project" value="UniProtKB-SubCell"/>
</dbReference>
<dbReference type="GO" id="GO:0015651">
    <property type="term" value="F:quaternary ammonium group transmembrane transporter activity"/>
    <property type="evidence" value="ECO:0007669"/>
    <property type="project" value="UniProtKB-ARBA"/>
</dbReference>
<dbReference type="GO" id="GO:0006811">
    <property type="term" value="P:monoatomic ion transport"/>
    <property type="evidence" value="ECO:0007669"/>
    <property type="project" value="UniProtKB-KW"/>
</dbReference>
<evidence type="ECO:0000256" key="28">
    <source>
        <dbReference type="SAM" id="Phobius"/>
    </source>
</evidence>
<evidence type="ECO:0000256" key="2">
    <source>
        <dbReference type="ARBA" id="ARBA00004424"/>
    </source>
</evidence>
<dbReference type="Gene3D" id="1.20.1250.20">
    <property type="entry name" value="MFS general substrate transporter like domains"/>
    <property type="match status" value="1"/>
</dbReference>
<comment type="subcellular location">
    <subcellularLocation>
        <location evidence="2">Apical cell membrane</location>
        <topology evidence="2">Multi-pass membrane protein</topology>
    </subcellularLocation>
    <subcellularLocation>
        <location evidence="3">Basolateral cell membrane</location>
        <topology evidence="3">Multi-pass membrane protein</topology>
    </subcellularLocation>
    <subcellularLocation>
        <location evidence="1">Mitochondrion membrane</location>
    </subcellularLocation>
    <subcellularLocation>
        <location evidence="4">Nucleus outer membrane</location>
    </subcellularLocation>
</comment>
<dbReference type="PROSITE" id="PS00216">
    <property type="entry name" value="SUGAR_TRANSPORT_1"/>
    <property type="match status" value="1"/>
</dbReference>
<evidence type="ECO:0000256" key="10">
    <source>
        <dbReference type="ARBA" id="ARBA00023065"/>
    </source>
</evidence>
<organism evidence="30 31">
    <name type="scientific">Monopterus albus</name>
    <name type="common">Swamp eel</name>
    <dbReference type="NCBI Taxonomy" id="43700"/>
    <lineage>
        <taxon>Eukaryota</taxon>
        <taxon>Metazoa</taxon>
        <taxon>Chordata</taxon>
        <taxon>Craniata</taxon>
        <taxon>Vertebrata</taxon>
        <taxon>Euteleostomi</taxon>
        <taxon>Actinopterygii</taxon>
        <taxon>Neopterygii</taxon>
        <taxon>Teleostei</taxon>
        <taxon>Neoteleostei</taxon>
        <taxon>Acanthomorphata</taxon>
        <taxon>Anabantaria</taxon>
        <taxon>Synbranchiformes</taxon>
        <taxon>Synbranchidae</taxon>
        <taxon>Monopterus</taxon>
    </lineage>
</organism>
<comment type="catalytic activity">
    <reaction evidence="17">
        <text>L-histidyl-L-proline diketopiperazine(in) = L-histidyl-L-proline diketopiperazine(out)</text>
        <dbReference type="Rhea" id="RHEA:74787"/>
        <dbReference type="ChEBI" id="CHEBI:90039"/>
    </reaction>
</comment>
<feature type="transmembrane region" description="Helical" evidence="28">
    <location>
        <begin position="337"/>
        <end position="359"/>
    </location>
</feature>
<reference evidence="30" key="1">
    <citation type="submission" date="2025-08" db="UniProtKB">
        <authorList>
            <consortium name="Ensembl"/>
        </authorList>
    </citation>
    <scope>IDENTIFICATION</scope>
</reference>
<dbReference type="PANTHER" id="PTHR24064">
    <property type="entry name" value="SOLUTE CARRIER FAMILY 22 MEMBER"/>
    <property type="match status" value="1"/>
</dbReference>
<comment type="catalytic activity">
    <reaction evidence="18">
        <text>serotonin(out) = serotonin(in)</text>
        <dbReference type="Rhea" id="RHEA:73867"/>
        <dbReference type="ChEBI" id="CHEBI:350546"/>
    </reaction>
</comment>
<evidence type="ECO:0000256" key="3">
    <source>
        <dbReference type="ARBA" id="ARBA00004554"/>
    </source>
</evidence>
<name>A0A3Q3QKS9_MONAL</name>
<evidence type="ECO:0000256" key="7">
    <source>
        <dbReference type="ARBA" id="ARBA00022475"/>
    </source>
</evidence>
<dbReference type="InterPro" id="IPR036259">
    <property type="entry name" value="MFS_trans_sf"/>
</dbReference>
<dbReference type="Ensembl" id="ENSMALT00000015153.1">
    <property type="protein sequence ID" value="ENSMALP00000014846.1"/>
    <property type="gene ID" value="ENSMALG00000010352.1"/>
</dbReference>
<evidence type="ECO:0000256" key="17">
    <source>
        <dbReference type="ARBA" id="ARBA00035901"/>
    </source>
</evidence>
<dbReference type="PROSITE" id="PS50850">
    <property type="entry name" value="MFS"/>
    <property type="match status" value="1"/>
</dbReference>
<dbReference type="Proteomes" id="UP000261600">
    <property type="component" value="Unplaced"/>
</dbReference>
<sequence>MATFDDILEEVGTFGRYQKRIFALLCVLSLPFAGVFGFPPAHWCRDSAVVERRQVCGWSLADGRRLTVPQVNSSGALQPSSCEQYEVDWNSTTLSCDTQELDLSGATVTTCTDGWEYQYEGRKSFVTEFDLVCSDGWLVDLYQSTVNVGFLFGSFTFGYVADRFGRRLSLLISSLLNAISGIVLAVAPNYVSILVVRTIHGFGVKGGWMVAYVLLSEIVGVEHRRTIGVLFQMMFSGGVLILPLLAYFISDWRWLQVAITAPYFLFLSYYCFIPESPRWLLSQSKSSKALEIAEAMAKENKMKLLKNVETLTDDDGDSPMASYMDLVRTPKMRKHTLILMFNWFTSAVVYQGLVMRLGIAGGNVYVDFLLSALVEFPAALLILFSIERIGRRLPFASANIAAGASCFIAAFIPDSMFWFKTVVACIGRLGITMTFEMVVFVNTELYPTFVRNLGVAVCSTLCDIGGIAAPFLLYRLAVIWQELPLIIFGAIAFTAGGLVLLLPETRGVPLPETIDDIEFPDRRKQQQLCDILHVQNMEVGVFICFIFQLLQKTKHLQTEQSFAKGG</sequence>
<feature type="transmembrane region" description="Helical" evidence="28">
    <location>
        <begin position="393"/>
        <end position="412"/>
    </location>
</feature>
<dbReference type="GO" id="GO:0015874">
    <property type="term" value="P:norepinephrine transport"/>
    <property type="evidence" value="ECO:0007669"/>
    <property type="project" value="UniProtKB-ARBA"/>
</dbReference>
<feature type="transmembrane region" description="Helical" evidence="28">
    <location>
        <begin position="453"/>
        <end position="477"/>
    </location>
</feature>
<evidence type="ECO:0000256" key="9">
    <source>
        <dbReference type="ARBA" id="ARBA00022989"/>
    </source>
</evidence>
<keyword evidence="7" id="KW-1003">Cell membrane</keyword>
<evidence type="ECO:0000256" key="14">
    <source>
        <dbReference type="ARBA" id="ARBA00023242"/>
    </source>
</evidence>
<keyword evidence="12 28" id="KW-0472">Membrane</keyword>
<feature type="transmembrane region" description="Helical" evidence="28">
    <location>
        <begin position="254"/>
        <end position="273"/>
    </location>
</feature>
<dbReference type="InterPro" id="IPR005829">
    <property type="entry name" value="Sugar_transporter_CS"/>
</dbReference>
<evidence type="ECO:0000256" key="1">
    <source>
        <dbReference type="ARBA" id="ARBA00004325"/>
    </source>
</evidence>
<dbReference type="FunFam" id="1.20.1250.20:FF:000165">
    <property type="entry name" value="Solute carrier family 22 member 3"/>
    <property type="match status" value="1"/>
</dbReference>
<evidence type="ECO:0000256" key="24">
    <source>
        <dbReference type="ARBA" id="ARBA00036998"/>
    </source>
</evidence>
<feature type="transmembrane region" description="Helical" evidence="28">
    <location>
        <begin position="141"/>
        <end position="161"/>
    </location>
</feature>
<evidence type="ECO:0000256" key="5">
    <source>
        <dbReference type="ARBA" id="ARBA00009203"/>
    </source>
</evidence>
<accession>A0A3Q3QKS9</accession>